<keyword evidence="2 9" id="KW-0004">4Fe-4S</keyword>
<dbReference type="InterPro" id="IPR011254">
    <property type="entry name" value="Prismane-like_sf"/>
</dbReference>
<dbReference type="GO" id="GO:0006091">
    <property type="term" value="P:generation of precursor metabolites and energy"/>
    <property type="evidence" value="ECO:0007669"/>
    <property type="project" value="InterPro"/>
</dbReference>
<feature type="binding site" evidence="10">
    <location>
        <position position="338"/>
    </location>
    <ligand>
        <name>[Ni-4Fe-4S] cluster</name>
        <dbReference type="ChEBI" id="CHEBI:47739"/>
    </ligand>
</feature>
<evidence type="ECO:0000313" key="11">
    <source>
        <dbReference type="EMBL" id="QSZ27834.1"/>
    </source>
</evidence>
<keyword evidence="12" id="KW-1185">Reference proteome</keyword>
<dbReference type="InterPro" id="IPR016101">
    <property type="entry name" value="CO_DH_a-bundle"/>
</dbReference>
<keyword evidence="4 9" id="KW-0479">Metal-binding</keyword>
<dbReference type="GO" id="GO:0004601">
    <property type="term" value="F:peroxidase activity"/>
    <property type="evidence" value="ECO:0007669"/>
    <property type="project" value="TreeGrafter"/>
</dbReference>
<evidence type="ECO:0000256" key="8">
    <source>
        <dbReference type="ARBA" id="ARBA00048733"/>
    </source>
</evidence>
<dbReference type="GO" id="GO:0051539">
    <property type="term" value="F:4 iron, 4 sulfur cluster binding"/>
    <property type="evidence" value="ECO:0007669"/>
    <property type="project" value="UniProtKB-UniRule"/>
</dbReference>
<dbReference type="PANTHER" id="PTHR30109:SF4">
    <property type="entry name" value="CARBON MONOXIDE DEHYDROGENASE"/>
    <property type="match status" value="1"/>
</dbReference>
<reference evidence="11" key="1">
    <citation type="submission" date="2020-08" db="EMBL/GenBank/DDBJ databases">
        <title>Genomic insights into the carbon and energy metabolism of the first obligate autotrophic acetogenic bacterium Aceticella autotrophica gen. nov., sp. nov.</title>
        <authorList>
            <person name="Toshchakov S.V."/>
            <person name="Elcheninov A.G."/>
            <person name="Kublanov I.V."/>
            <person name="Frolov E.N."/>
            <person name="Lebedinsky A.V."/>
        </authorList>
    </citation>
    <scope>NUCLEOTIDE SEQUENCE</scope>
    <source>
        <strain evidence="11">3443-3Ac</strain>
    </source>
</reference>
<feature type="binding site" evidence="10">
    <location>
        <position position="447"/>
    </location>
    <ligand>
        <name>[Ni-4Fe-4S] cluster</name>
        <dbReference type="ChEBI" id="CHEBI:47739"/>
    </ligand>
</feature>
<dbReference type="Gene3D" id="3.40.50.2030">
    <property type="match status" value="2"/>
</dbReference>
<feature type="binding site" evidence="10">
    <location>
        <position position="293"/>
    </location>
    <ligand>
        <name>[Ni-4Fe-4S] cluster</name>
        <dbReference type="ChEBI" id="CHEBI:47739"/>
    </ligand>
</feature>
<dbReference type="PANTHER" id="PTHR30109">
    <property type="entry name" value="HYDROXYLAMINE REDUCTASE"/>
    <property type="match status" value="1"/>
</dbReference>
<dbReference type="EMBL" id="CP060096">
    <property type="protein sequence ID" value="QSZ27834.1"/>
    <property type="molecule type" value="Genomic_DNA"/>
</dbReference>
<comment type="cofactor">
    <cofactor evidence="1">
        <name>[4Fe-4S] cluster</name>
        <dbReference type="ChEBI" id="CHEBI:49883"/>
    </cofactor>
</comment>
<name>A0A975GAU4_9THEO</name>
<protein>
    <recommendedName>
        <fullName evidence="9">Carbon monoxide dehydrogenase</fullName>
        <ecNumber evidence="9">1.2.7.4</ecNumber>
    </recommendedName>
</protein>
<evidence type="ECO:0000256" key="2">
    <source>
        <dbReference type="ARBA" id="ARBA00022485"/>
    </source>
</evidence>
<dbReference type="PIRSF" id="PIRSF005023">
    <property type="entry name" value="CODH"/>
    <property type="match status" value="1"/>
</dbReference>
<evidence type="ECO:0000256" key="9">
    <source>
        <dbReference type="PIRNR" id="PIRNR005023"/>
    </source>
</evidence>
<evidence type="ECO:0000256" key="10">
    <source>
        <dbReference type="PIRSR" id="PIRSR005023-1"/>
    </source>
</evidence>
<evidence type="ECO:0000256" key="4">
    <source>
        <dbReference type="ARBA" id="ARBA00022723"/>
    </source>
</evidence>
<dbReference type="Proteomes" id="UP000671913">
    <property type="component" value="Chromosome"/>
</dbReference>
<feature type="binding site" evidence="10">
    <location>
        <position position="37"/>
    </location>
    <ligand>
        <name>[4Fe-4S] cluster</name>
        <dbReference type="ChEBI" id="CHEBI:49883"/>
        <label>1</label>
        <note>ligand shared between dimeric partners</note>
    </ligand>
</feature>
<accession>A0A975GAU4</accession>
<dbReference type="Pfam" id="PF03063">
    <property type="entry name" value="Prismane"/>
    <property type="match status" value="1"/>
</dbReference>
<dbReference type="InterPro" id="IPR004137">
    <property type="entry name" value="HCP/CODH"/>
</dbReference>
<dbReference type="SUPFAM" id="SSF56821">
    <property type="entry name" value="Prismane protein-like"/>
    <property type="match status" value="1"/>
</dbReference>
<dbReference type="GO" id="GO:0016151">
    <property type="term" value="F:nickel cation binding"/>
    <property type="evidence" value="ECO:0007669"/>
    <property type="project" value="InterPro"/>
</dbReference>
<evidence type="ECO:0000256" key="1">
    <source>
        <dbReference type="ARBA" id="ARBA00001966"/>
    </source>
</evidence>
<dbReference type="NCBIfam" id="TIGR01702">
    <property type="entry name" value="CO_DH_cata"/>
    <property type="match status" value="1"/>
</dbReference>
<dbReference type="GO" id="GO:0050418">
    <property type="term" value="F:hydroxylamine reductase activity"/>
    <property type="evidence" value="ECO:0007669"/>
    <property type="project" value="TreeGrafter"/>
</dbReference>
<proteinExistence type="predicted"/>
<evidence type="ECO:0000256" key="7">
    <source>
        <dbReference type="ARBA" id="ARBA00023014"/>
    </source>
</evidence>
<evidence type="ECO:0000256" key="3">
    <source>
        <dbReference type="ARBA" id="ARBA00022596"/>
    </source>
</evidence>
<evidence type="ECO:0000256" key="5">
    <source>
        <dbReference type="ARBA" id="ARBA00023002"/>
    </source>
</evidence>
<feature type="binding site" evidence="10">
    <location>
        <position position="49"/>
    </location>
    <ligand>
        <name>[4Fe-4S] cluster</name>
        <dbReference type="ChEBI" id="CHEBI:49883"/>
        <label>2</label>
    </ligand>
</feature>
<keyword evidence="5 9" id="KW-0560">Oxidoreductase</keyword>
<feature type="binding site" evidence="10">
    <location>
        <position position="478"/>
    </location>
    <ligand>
        <name>[Ni-4Fe-4S] cluster</name>
        <dbReference type="ChEBI" id="CHEBI:47739"/>
    </ligand>
</feature>
<feature type="binding site" evidence="10">
    <location>
        <position position="257"/>
    </location>
    <ligand>
        <name>[Ni-4Fe-4S] cluster</name>
        <dbReference type="ChEBI" id="CHEBI:47739"/>
    </ligand>
</feature>
<organism evidence="11 12">
    <name type="scientific">Aceticella autotrophica</name>
    <dbReference type="NCBI Taxonomy" id="2755338"/>
    <lineage>
        <taxon>Bacteria</taxon>
        <taxon>Bacillati</taxon>
        <taxon>Bacillota</taxon>
        <taxon>Clostridia</taxon>
        <taxon>Thermoanaerobacterales</taxon>
        <taxon>Thermoanaerobacteraceae</taxon>
        <taxon>Aceticella</taxon>
    </lineage>
</organism>
<dbReference type="RefSeq" id="WP_284680552.1">
    <property type="nucleotide sequence ID" value="NZ_CP060096.1"/>
</dbReference>
<feature type="binding site" evidence="10">
    <location>
        <position position="519"/>
    </location>
    <ligand>
        <name>[Ni-4Fe-4S] cluster</name>
        <dbReference type="ChEBI" id="CHEBI:47739"/>
    </ligand>
</feature>
<dbReference type="AlphaFoldDB" id="A0A975GAU4"/>
<evidence type="ECO:0000313" key="12">
    <source>
        <dbReference type="Proteomes" id="UP000671913"/>
    </source>
</evidence>
<dbReference type="GO" id="GO:0042542">
    <property type="term" value="P:response to hydrogen peroxide"/>
    <property type="evidence" value="ECO:0007669"/>
    <property type="project" value="TreeGrafter"/>
</dbReference>
<keyword evidence="6 9" id="KW-0408">Iron</keyword>
<keyword evidence="7 9" id="KW-0411">Iron-sulfur</keyword>
<dbReference type="Gene3D" id="1.20.1270.30">
    <property type="match status" value="1"/>
</dbReference>
<feature type="binding site" evidence="10">
    <location>
        <position position="46"/>
    </location>
    <ligand>
        <name>[4Fe-4S] cluster</name>
        <dbReference type="ChEBI" id="CHEBI:49883"/>
        <label>2</label>
    </ligand>
</feature>
<feature type="binding site" evidence="10">
    <location>
        <position position="54"/>
    </location>
    <ligand>
        <name>[4Fe-4S] cluster</name>
        <dbReference type="ChEBI" id="CHEBI:49883"/>
        <label>2</label>
    </ligand>
</feature>
<feature type="binding site" evidence="10">
    <location>
        <position position="45"/>
    </location>
    <ligand>
        <name>[4Fe-4S] cluster</name>
        <dbReference type="ChEBI" id="CHEBI:49883"/>
        <label>1</label>
        <note>ligand shared between dimeric partners</note>
    </ligand>
</feature>
<keyword evidence="3 10" id="KW-0533">Nickel</keyword>
<dbReference type="KEGG" id="aaut:ACETAC_02795"/>
<comment type="catalytic activity">
    <reaction evidence="8 9">
        <text>CO + 2 oxidized [2Fe-2S]-[ferredoxin] + H2O = 2 reduced [2Fe-2S]-[ferredoxin] + CO2 + 2 H(+)</text>
        <dbReference type="Rhea" id="RHEA:21040"/>
        <dbReference type="Rhea" id="RHEA-COMP:10000"/>
        <dbReference type="Rhea" id="RHEA-COMP:10001"/>
        <dbReference type="ChEBI" id="CHEBI:15377"/>
        <dbReference type="ChEBI" id="CHEBI:15378"/>
        <dbReference type="ChEBI" id="CHEBI:16526"/>
        <dbReference type="ChEBI" id="CHEBI:17245"/>
        <dbReference type="ChEBI" id="CHEBI:33737"/>
        <dbReference type="ChEBI" id="CHEBI:33738"/>
        <dbReference type="EC" id="1.2.7.4"/>
    </reaction>
</comment>
<sequence>MSDNYIYSAEKVIDDLSRKPGFVDTAIKRWEKRDPKCGFGYKGICCRLCSNGPCRITPTQPVGICGATADTIVARNLLRAIAAGTSCYIHHCRNAANTLLSAAEGKSSYTIKDEEKLKRYAQKIGINTNKDVKRIAYEFATKVLNDLSKPYTEKSELVYKLSLPARVSTWEKLNILPGGVNEEIIAALTKTSTNLNSDPVDMALHCLRLGIITGIYGLELTCIMQDILLGSPKITATHSNFGVIDQGYINLATIGGHQQVVSNRILELASNKEWVKKAQEAGAKGFKIYGVTCVGQDYEMRCASDKNSAFGGYVGNNFTQEYILGTGAIDLVFSEFNCTLPGIEPICKEYLVKQICLDDVAKKVGADLYQFQPEKADEYAAITLNEAIKAYKNRRGKVKIDVPAEKTPAMTGFTEDSIKGALGGSWKPLIDLIVKGDIKGVAGVVGCSNMAAKGHGIYGVELTKELIKRDILVLGSGCVGGNLENAGLYGLGSIELAGPKLKEVCRKLNIPPVLNIGPCLSIGRIHIIAEEIAEVLKVDVPQIPVVASAPQWLEEQALADGTFGVVLGLDLLLGTPPFVTGSNLITELLTSKLKDMVGARFIIEADPILGADAMESSIMERRKLLNI</sequence>
<evidence type="ECO:0000256" key="6">
    <source>
        <dbReference type="ARBA" id="ARBA00023004"/>
    </source>
</evidence>
<dbReference type="EC" id="1.2.7.4" evidence="9"/>
<gene>
    <name evidence="11" type="primary">cooS</name>
    <name evidence="11" type="ORF">ACETAC_02795</name>
</gene>
<dbReference type="InterPro" id="IPR016099">
    <property type="entry name" value="Prismane-like_a/b-sand"/>
</dbReference>
<dbReference type="GO" id="GO:0043885">
    <property type="term" value="F:anaerobic carbon-monoxide dehydrogenase activity"/>
    <property type="evidence" value="ECO:0007669"/>
    <property type="project" value="UniProtKB-UniRule"/>
</dbReference>
<dbReference type="InterPro" id="IPR010047">
    <property type="entry name" value="CODH"/>
</dbReference>
<feature type="binding site" evidence="10">
    <location>
        <position position="65"/>
    </location>
    <ligand>
        <name>[4Fe-4S] cluster</name>
        <dbReference type="ChEBI" id="CHEBI:49883"/>
        <label>2</label>
    </ligand>
</feature>